<organism evidence="1 2">
    <name type="scientific">Treponema berlinense</name>
    <dbReference type="NCBI Taxonomy" id="225004"/>
    <lineage>
        <taxon>Bacteria</taxon>
        <taxon>Pseudomonadati</taxon>
        <taxon>Spirochaetota</taxon>
        <taxon>Spirochaetia</taxon>
        <taxon>Spirochaetales</taxon>
        <taxon>Treponemataceae</taxon>
        <taxon>Treponema</taxon>
    </lineage>
</organism>
<proteinExistence type="predicted"/>
<dbReference type="GeneID" id="303367039"/>
<dbReference type="EMBL" id="FUXC01000003">
    <property type="protein sequence ID" value="SJZ62660.1"/>
    <property type="molecule type" value="Genomic_DNA"/>
</dbReference>
<keyword evidence="2" id="KW-1185">Reference proteome</keyword>
<gene>
    <name evidence="1" type="ORF">SAMN02745152_00779</name>
</gene>
<name>A0A1T4M6L7_9SPIR</name>
<dbReference type="Proteomes" id="UP000190395">
    <property type="component" value="Unassembled WGS sequence"/>
</dbReference>
<dbReference type="InterPro" id="IPR017853">
    <property type="entry name" value="GH"/>
</dbReference>
<accession>A0A1T4M6L7</accession>
<protein>
    <submittedName>
        <fullName evidence="1">Uncharacterized protein</fullName>
    </submittedName>
</protein>
<dbReference type="AlphaFoldDB" id="A0A1T4M6L7"/>
<dbReference type="Gene3D" id="3.20.20.80">
    <property type="entry name" value="Glycosidases"/>
    <property type="match status" value="1"/>
</dbReference>
<reference evidence="1 2" key="1">
    <citation type="submission" date="2017-02" db="EMBL/GenBank/DDBJ databases">
        <authorList>
            <person name="Peterson S.W."/>
        </authorList>
    </citation>
    <scope>NUCLEOTIDE SEQUENCE [LARGE SCALE GENOMIC DNA]</scope>
    <source>
        <strain evidence="1 2">ATCC BAA-909</strain>
    </source>
</reference>
<evidence type="ECO:0000313" key="2">
    <source>
        <dbReference type="Proteomes" id="UP000190395"/>
    </source>
</evidence>
<sequence>MKFEKIFESKNHKLYKTTGEEVAVTEKMIFPVKWSDVEGAEEEYDENFLAQLRDQLKALEEKNEFVFLEPVYDKKATPGQFNNAMKHTARRVKDCKSVIGMALVSEVADDADVLSDFLEKISEKHPQYVYFAKKPCTEDVVLY</sequence>
<evidence type="ECO:0000313" key="1">
    <source>
        <dbReference type="EMBL" id="SJZ62660.1"/>
    </source>
</evidence>
<dbReference type="SUPFAM" id="SSF51445">
    <property type="entry name" value="(Trans)glycosidases"/>
    <property type="match status" value="1"/>
</dbReference>
<dbReference type="OrthoDB" id="359871at2"/>
<dbReference type="RefSeq" id="WP_078930531.1">
    <property type="nucleotide sequence ID" value="NZ_FUXC01000003.1"/>
</dbReference>
<dbReference type="STRING" id="225004.SAMN02745152_00779"/>